<proteinExistence type="inferred from homology"/>
<feature type="binding site" evidence="15">
    <location>
        <position position="406"/>
    </location>
    <ligand>
        <name>Zn(2+)</name>
        <dbReference type="ChEBI" id="CHEBI:29105"/>
    </ligand>
</feature>
<keyword evidence="5 15" id="KW-0235">DNA replication</keyword>
<evidence type="ECO:0000256" key="6">
    <source>
        <dbReference type="ARBA" id="ARBA00022723"/>
    </source>
</evidence>
<dbReference type="Gene3D" id="1.10.150.20">
    <property type="entry name" value="5' to 3' exonuclease, C-terminal subdomain"/>
    <property type="match status" value="2"/>
</dbReference>
<dbReference type="Gene3D" id="3.40.50.10190">
    <property type="entry name" value="BRCT domain"/>
    <property type="match status" value="1"/>
</dbReference>
<evidence type="ECO:0000256" key="5">
    <source>
        <dbReference type="ARBA" id="ARBA00022705"/>
    </source>
</evidence>
<comment type="similarity">
    <text evidence="14 15">Belongs to the NAD-dependent DNA ligase family. LigA subfamily.</text>
</comment>
<evidence type="ECO:0000256" key="12">
    <source>
        <dbReference type="ARBA" id="ARBA00023211"/>
    </source>
</evidence>
<dbReference type="SUPFAM" id="SSF56091">
    <property type="entry name" value="DNA ligase/mRNA capping enzyme, catalytic domain"/>
    <property type="match status" value="1"/>
</dbReference>
<dbReference type="FunFam" id="3.30.470.30:FF:000001">
    <property type="entry name" value="DNA ligase"/>
    <property type="match status" value="1"/>
</dbReference>
<dbReference type="GO" id="GO:0006260">
    <property type="term" value="P:DNA replication"/>
    <property type="evidence" value="ECO:0007669"/>
    <property type="project" value="UniProtKB-KW"/>
</dbReference>
<protein>
    <recommendedName>
        <fullName evidence="3 15">DNA ligase</fullName>
        <ecNumber evidence="2 15">6.5.1.2</ecNumber>
    </recommendedName>
    <alternativeName>
        <fullName evidence="15">Polydeoxyribonucleotide synthase [NAD(+)]</fullName>
    </alternativeName>
</protein>
<feature type="binding site" evidence="15">
    <location>
        <position position="138"/>
    </location>
    <ligand>
        <name>NAD(+)</name>
        <dbReference type="ChEBI" id="CHEBI:57540"/>
    </ligand>
</feature>
<dbReference type="EMBL" id="CP054719">
    <property type="protein sequence ID" value="QOL20127.1"/>
    <property type="molecule type" value="Genomic_DNA"/>
</dbReference>
<keyword evidence="12 15" id="KW-0464">Manganese</keyword>
<evidence type="ECO:0000256" key="13">
    <source>
        <dbReference type="ARBA" id="ARBA00034005"/>
    </source>
</evidence>
<keyword evidence="11 15" id="KW-0234">DNA repair</keyword>
<dbReference type="InterPro" id="IPR013839">
    <property type="entry name" value="DNAligase_adenylation"/>
</dbReference>
<dbReference type="Pfam" id="PF01653">
    <property type="entry name" value="DNA_ligase_aden"/>
    <property type="match status" value="1"/>
</dbReference>
<evidence type="ECO:0000313" key="19">
    <source>
        <dbReference type="Proteomes" id="UP000594001"/>
    </source>
</evidence>
<evidence type="ECO:0000256" key="1">
    <source>
        <dbReference type="ARBA" id="ARBA00004067"/>
    </source>
</evidence>
<dbReference type="InterPro" id="IPR033136">
    <property type="entry name" value="DNA_ligase_CS"/>
</dbReference>
<evidence type="ECO:0000256" key="15">
    <source>
        <dbReference type="HAMAP-Rule" id="MF_01588"/>
    </source>
</evidence>
<dbReference type="SUPFAM" id="SSF47781">
    <property type="entry name" value="RuvA domain 2-like"/>
    <property type="match status" value="1"/>
</dbReference>
<evidence type="ECO:0000256" key="16">
    <source>
        <dbReference type="RuleBase" id="RU000618"/>
    </source>
</evidence>
<dbReference type="InterPro" id="IPR041663">
    <property type="entry name" value="DisA/LigA_HHH"/>
</dbReference>
<dbReference type="Pfam" id="PF00533">
    <property type="entry name" value="BRCT"/>
    <property type="match status" value="1"/>
</dbReference>
<dbReference type="GO" id="GO:0006281">
    <property type="term" value="P:DNA repair"/>
    <property type="evidence" value="ECO:0007669"/>
    <property type="project" value="UniProtKB-KW"/>
</dbReference>
<dbReference type="PANTHER" id="PTHR23389:SF9">
    <property type="entry name" value="DNA LIGASE"/>
    <property type="match status" value="1"/>
</dbReference>
<keyword evidence="8 15" id="KW-0862">Zinc</keyword>
<dbReference type="InterPro" id="IPR018239">
    <property type="entry name" value="DNA_ligase_AS"/>
</dbReference>
<feature type="binding site" evidence="15">
    <location>
        <begin position="32"/>
        <end position="36"/>
    </location>
    <ligand>
        <name>NAD(+)</name>
        <dbReference type="ChEBI" id="CHEBI:57540"/>
    </ligand>
</feature>
<dbReference type="PROSITE" id="PS01056">
    <property type="entry name" value="DNA_LIGASE_N2"/>
    <property type="match status" value="1"/>
</dbReference>
<evidence type="ECO:0000256" key="7">
    <source>
        <dbReference type="ARBA" id="ARBA00022763"/>
    </source>
</evidence>
<dbReference type="AlphaFoldDB" id="A0A7L9RU44"/>
<dbReference type="Gene3D" id="3.30.470.30">
    <property type="entry name" value="DNA ligase/mRNA capping enzyme"/>
    <property type="match status" value="1"/>
</dbReference>
<gene>
    <name evidence="15 18" type="primary">ligA</name>
    <name evidence="18" type="ORF">CPBP_00908</name>
</gene>
<dbReference type="PIRSF" id="PIRSF001604">
    <property type="entry name" value="LigA"/>
    <property type="match status" value="1"/>
</dbReference>
<dbReference type="CDD" id="cd17748">
    <property type="entry name" value="BRCT_DNA_ligase_like"/>
    <property type="match status" value="1"/>
</dbReference>
<feature type="binding site" evidence="15">
    <location>
        <position position="427"/>
    </location>
    <ligand>
        <name>Zn(2+)</name>
        <dbReference type="ChEBI" id="CHEBI:29105"/>
    </ligand>
</feature>
<dbReference type="Gene3D" id="1.10.287.610">
    <property type="entry name" value="Helix hairpin bin"/>
    <property type="match status" value="1"/>
</dbReference>
<dbReference type="Pfam" id="PF03120">
    <property type="entry name" value="OB_DNA_ligase"/>
    <property type="match status" value="1"/>
</dbReference>
<dbReference type="GO" id="GO:0046872">
    <property type="term" value="F:metal ion binding"/>
    <property type="evidence" value="ECO:0007669"/>
    <property type="project" value="UniProtKB-KW"/>
</dbReference>
<dbReference type="CDD" id="cd00114">
    <property type="entry name" value="LIGANc"/>
    <property type="match status" value="1"/>
</dbReference>
<keyword evidence="9 15" id="KW-0460">Magnesium</keyword>
<feature type="binding site" evidence="15">
    <location>
        <position position="115"/>
    </location>
    <ligand>
        <name>NAD(+)</name>
        <dbReference type="ChEBI" id="CHEBI:57540"/>
    </ligand>
</feature>
<dbReference type="SMART" id="SM00532">
    <property type="entry name" value="LIGANc"/>
    <property type="match status" value="1"/>
</dbReference>
<comment type="function">
    <text evidence="1 15">DNA ligase that catalyzes the formation of phosphodiester linkages between 5'-phosphoryl and 3'-hydroxyl groups in double-stranded DNA using NAD as a coenzyme and as the energy source for the reaction. It is essential for DNA replication and repair of damaged DNA.</text>
</comment>
<evidence type="ECO:0000259" key="17">
    <source>
        <dbReference type="PROSITE" id="PS50172"/>
    </source>
</evidence>
<keyword evidence="7 15" id="KW-0227">DNA damage</keyword>
<keyword evidence="19" id="KW-1185">Reference proteome</keyword>
<dbReference type="GO" id="GO:0003911">
    <property type="term" value="F:DNA ligase (NAD+) activity"/>
    <property type="evidence" value="ECO:0007669"/>
    <property type="project" value="UniProtKB-UniRule"/>
</dbReference>
<comment type="caution">
    <text evidence="15">Lacks conserved residue(s) required for the propagation of feature annotation.</text>
</comment>
<feature type="binding site" evidence="15">
    <location>
        <position position="311"/>
    </location>
    <ligand>
        <name>NAD(+)</name>
        <dbReference type="ChEBI" id="CHEBI:57540"/>
    </ligand>
</feature>
<dbReference type="NCBIfam" id="NF005932">
    <property type="entry name" value="PRK07956.1"/>
    <property type="match status" value="1"/>
</dbReference>
<dbReference type="SMART" id="SM00292">
    <property type="entry name" value="BRCT"/>
    <property type="match status" value="1"/>
</dbReference>
<dbReference type="EC" id="6.5.1.2" evidence="2 15"/>
<dbReference type="Gene3D" id="2.40.50.140">
    <property type="entry name" value="Nucleic acid-binding proteins"/>
    <property type="match status" value="1"/>
</dbReference>
<evidence type="ECO:0000256" key="8">
    <source>
        <dbReference type="ARBA" id="ARBA00022833"/>
    </source>
</evidence>
<dbReference type="InterPro" id="IPR001679">
    <property type="entry name" value="DNA_ligase"/>
</dbReference>
<dbReference type="Proteomes" id="UP000594001">
    <property type="component" value="Chromosome"/>
</dbReference>
<accession>A0A7L9RU44</accession>
<feature type="binding site" evidence="15">
    <location>
        <begin position="81"/>
        <end position="82"/>
    </location>
    <ligand>
        <name>NAD(+)</name>
        <dbReference type="ChEBI" id="CHEBI:57540"/>
    </ligand>
</feature>
<feature type="binding site" evidence="15">
    <location>
        <position position="403"/>
    </location>
    <ligand>
        <name>Zn(2+)</name>
        <dbReference type="ChEBI" id="CHEBI:29105"/>
    </ligand>
</feature>
<keyword evidence="6 15" id="KW-0479">Metal-binding</keyword>
<dbReference type="InterPro" id="IPR004150">
    <property type="entry name" value="NAD_DNA_ligase_OB"/>
</dbReference>
<feature type="binding site" evidence="15">
    <location>
        <position position="173"/>
    </location>
    <ligand>
        <name>NAD(+)</name>
        <dbReference type="ChEBI" id="CHEBI:57540"/>
    </ligand>
</feature>
<comment type="catalytic activity">
    <reaction evidence="13 15 16">
        <text>NAD(+) + (deoxyribonucleotide)n-3'-hydroxyl + 5'-phospho-(deoxyribonucleotide)m = (deoxyribonucleotide)n+m + AMP + beta-nicotinamide D-nucleotide.</text>
        <dbReference type="EC" id="6.5.1.2"/>
    </reaction>
</comment>
<sequence length="676" mass="75753">MIDIQTKIQQLADTIRYHDSLYYESDAPEISDAGYDVLRQEYRDLIKQYPQFIPDNDPERHVGSVAAAGFKKITHLKPMLSLDNAFDTDDILSFDERIHRFLNLDFSAPVEYVSELKIDGLSCAVRYRKGKLVLAATRGNGVEGEDVTDNVKTISDIPHHIPFSDEEVEIRGEIYLSKADFLQLNEDRRLAGEALFANPRNAAAGSLRQLDSSITAKRPLRFFAYDLVSSISLKTHKETLTLLETWGFSVNPDRKVCPDIRAGESFYNDIALRRAHLDYDIDGVVYKVNDLELQRRLGYVSRSPRFATAHKFKAEQAVTRLNDIVVQVGRTGILTPVAELEPINVGGVLVSRATLHNEDEINRKRLQIGDQVMIQRAGDVIPQVVESLTQHEHFTPYQLPSQCPVCQSETHRVEGEAARRCVGGFQCDAQVVGRLKHFVSKQAFDIEGLGDKNIEFLYATQRVLVPSDIFTLQHRNGDAFPPLEKEDGWGALSVKNLFAAINGARTIDLHRFIYALGIPQVGEVTAKILARHYPTWDGFMEMLKTQEEALKELESLDGIGPVMAQDIVMFFHTSTQIEWVQNLLQHLTIVSSRQIQTGNLPYDGKTIVFTGTLLNQGRQEAKALAERLGFKVVSSVSSKTDYVVVGEDPGSKATKAKELGVTILSEDEWAALANKK</sequence>
<dbReference type="FunFam" id="2.40.50.140:FF:000012">
    <property type="entry name" value="DNA ligase"/>
    <property type="match status" value="1"/>
</dbReference>
<dbReference type="HAMAP" id="MF_01588">
    <property type="entry name" value="DNA_ligase_A"/>
    <property type="match status" value="1"/>
</dbReference>
<dbReference type="SUPFAM" id="SSF50249">
    <property type="entry name" value="Nucleic acid-binding proteins"/>
    <property type="match status" value="1"/>
</dbReference>
<evidence type="ECO:0000256" key="3">
    <source>
        <dbReference type="ARBA" id="ARBA00013308"/>
    </source>
</evidence>
<feature type="domain" description="BRCT" evidence="17">
    <location>
        <begin position="597"/>
        <end position="676"/>
    </location>
</feature>
<dbReference type="InterPro" id="IPR010994">
    <property type="entry name" value="RuvA_2-like"/>
</dbReference>
<dbReference type="Pfam" id="PF03119">
    <property type="entry name" value="DNA_ligase_ZBD"/>
    <property type="match status" value="1"/>
</dbReference>
<feature type="active site" description="N6-AMP-lysine intermediate" evidence="15">
    <location>
        <position position="117"/>
    </location>
</feature>
<dbReference type="Pfam" id="PF12826">
    <property type="entry name" value="HHH_2"/>
    <property type="match status" value="1"/>
</dbReference>
<dbReference type="NCBIfam" id="TIGR00575">
    <property type="entry name" value="dnlj"/>
    <property type="match status" value="1"/>
</dbReference>
<dbReference type="InterPro" id="IPR036420">
    <property type="entry name" value="BRCT_dom_sf"/>
</dbReference>
<evidence type="ECO:0000256" key="9">
    <source>
        <dbReference type="ARBA" id="ARBA00022842"/>
    </source>
</evidence>
<evidence type="ECO:0000256" key="4">
    <source>
        <dbReference type="ARBA" id="ARBA00022598"/>
    </source>
</evidence>
<keyword evidence="4 15" id="KW-0436">Ligase</keyword>
<dbReference type="SUPFAM" id="SSF52113">
    <property type="entry name" value="BRCT domain"/>
    <property type="match status" value="1"/>
</dbReference>
<organism evidence="18 19">
    <name type="scientific">Candidatus Bodocaedibacter vickermanii</name>
    <dbReference type="NCBI Taxonomy" id="2741701"/>
    <lineage>
        <taxon>Bacteria</taxon>
        <taxon>Pseudomonadati</taxon>
        <taxon>Pseudomonadota</taxon>
        <taxon>Alphaproteobacteria</taxon>
        <taxon>Holosporales</taxon>
        <taxon>Candidatus Paracaedibacteraceae</taxon>
        <taxon>Candidatus Bodocaedibacter</taxon>
    </lineage>
</organism>
<evidence type="ECO:0000256" key="11">
    <source>
        <dbReference type="ARBA" id="ARBA00023204"/>
    </source>
</evidence>
<dbReference type="KEGG" id="pbal:CPBP_00908"/>
<evidence type="ECO:0000256" key="14">
    <source>
        <dbReference type="ARBA" id="ARBA00060881"/>
    </source>
</evidence>
<evidence type="ECO:0000313" key="18">
    <source>
        <dbReference type="EMBL" id="QOL20127.1"/>
    </source>
</evidence>
<dbReference type="PANTHER" id="PTHR23389">
    <property type="entry name" value="CHROMOSOME TRANSMISSION FIDELITY FACTOR 18"/>
    <property type="match status" value="1"/>
</dbReference>
<dbReference type="PROSITE" id="PS01055">
    <property type="entry name" value="DNA_LIGASE_N1"/>
    <property type="match status" value="1"/>
</dbReference>
<evidence type="ECO:0000256" key="2">
    <source>
        <dbReference type="ARBA" id="ARBA00012722"/>
    </source>
</evidence>
<feature type="binding site" evidence="15">
    <location>
        <position position="287"/>
    </location>
    <ligand>
        <name>NAD(+)</name>
        <dbReference type="ChEBI" id="CHEBI:57540"/>
    </ligand>
</feature>
<keyword evidence="10 15" id="KW-0520">NAD</keyword>
<dbReference type="InterPro" id="IPR004149">
    <property type="entry name" value="Znf_DNAligase_C4"/>
</dbReference>
<dbReference type="PROSITE" id="PS50172">
    <property type="entry name" value="BRCT"/>
    <property type="match status" value="1"/>
</dbReference>
<dbReference type="RefSeq" id="WP_350331682.1">
    <property type="nucleotide sequence ID" value="NZ_CP054719.1"/>
</dbReference>
<evidence type="ECO:0000256" key="10">
    <source>
        <dbReference type="ARBA" id="ARBA00023027"/>
    </source>
</evidence>
<name>A0A7L9RU44_9PROT</name>
<dbReference type="InterPro" id="IPR013840">
    <property type="entry name" value="DNAligase_N"/>
</dbReference>
<dbReference type="GO" id="GO:0005829">
    <property type="term" value="C:cytosol"/>
    <property type="evidence" value="ECO:0007669"/>
    <property type="project" value="TreeGrafter"/>
</dbReference>
<dbReference type="Gene3D" id="6.20.10.30">
    <property type="match status" value="1"/>
</dbReference>
<comment type="cofactor">
    <cofactor evidence="15">
        <name>Mg(2+)</name>
        <dbReference type="ChEBI" id="CHEBI:18420"/>
    </cofactor>
    <cofactor evidence="15">
        <name>Mn(2+)</name>
        <dbReference type="ChEBI" id="CHEBI:29035"/>
    </cofactor>
</comment>
<dbReference type="InterPro" id="IPR012340">
    <property type="entry name" value="NA-bd_OB-fold"/>
</dbReference>
<dbReference type="InterPro" id="IPR001357">
    <property type="entry name" value="BRCT_dom"/>
</dbReference>
<reference evidence="18 19" key="1">
    <citation type="submission" date="2020-06" db="EMBL/GenBank/DDBJ databases">
        <title>The endosymbiont of the kinetoplastid Bodo saltans is a Paracaedibacter-like alpha-proteobacterium possessing a putative toxin-antitoxin system.</title>
        <authorList>
            <person name="Midha S."/>
            <person name="Rigden D.J."/>
            <person name="Siozios S."/>
            <person name="Hurst G.D.D."/>
            <person name="Jackson A.P."/>
        </authorList>
    </citation>
    <scope>NUCLEOTIDE SEQUENCE [LARGE SCALE GENOMIC DNA]</scope>
    <source>
        <strain evidence="18">Lake Konstanz</strain>
    </source>
</reference>